<proteinExistence type="inferred from homology"/>
<dbReference type="InterPro" id="IPR013762">
    <property type="entry name" value="Integrase-like_cat_sf"/>
</dbReference>
<comment type="caution">
    <text evidence="6">The sequence shown here is derived from an EMBL/GenBank/DDBJ whole genome shotgun (WGS) entry which is preliminary data.</text>
</comment>
<accession>A0ABU2ABD3</accession>
<dbReference type="Pfam" id="PF00589">
    <property type="entry name" value="Phage_integrase"/>
    <property type="match status" value="1"/>
</dbReference>
<reference evidence="6 7" key="1">
    <citation type="submission" date="2023-07" db="EMBL/GenBank/DDBJ databases">
        <title>Sorghum-associated microbial communities from plants grown in Nebraska, USA.</title>
        <authorList>
            <person name="Schachtman D."/>
        </authorList>
    </citation>
    <scope>NUCLEOTIDE SEQUENCE [LARGE SCALE GENOMIC DNA]</scope>
    <source>
        <strain evidence="6 7">BE316</strain>
    </source>
</reference>
<dbReference type="SUPFAM" id="SSF56349">
    <property type="entry name" value="DNA breaking-rejoining enzymes"/>
    <property type="match status" value="1"/>
</dbReference>
<keyword evidence="4" id="KW-0233">DNA recombination</keyword>
<comment type="similarity">
    <text evidence="1">Belongs to the 'phage' integrase family.</text>
</comment>
<name>A0ABU2ABD3_9BURK</name>
<evidence type="ECO:0000313" key="7">
    <source>
        <dbReference type="Proteomes" id="UP001180825"/>
    </source>
</evidence>
<dbReference type="InterPro" id="IPR050090">
    <property type="entry name" value="Tyrosine_recombinase_XerCD"/>
</dbReference>
<dbReference type="RefSeq" id="WP_310330987.1">
    <property type="nucleotide sequence ID" value="NZ_JAVDXV010000007.1"/>
</dbReference>
<sequence>MGTIVPRKRADGSVGYTAQIRIKRGGRVVHSEAETFERDAAARAWMKKREAELAQPGALDPKPEIKDPLLSEIITQYNTEKLKEHGKTKTQVLKTIQESRLGGLRGSQIGSKELVEWVRDELDATPQTRGNYVAHLSSVFVVTRPAWGYPLDPQAMSDAKIVMKKLGLISRSKERNRRPTLAELDKIMAHYEAMQKRGRAIVPMNHIILFAIFSTRRQEEITRIAGADLDADHKEVIVRDMKNPGEKIGNDVRTTLTPEALRLIQLQPETKGSIWPYNAESISTSFRKACDFLGIEDLHFHDLRHDGISRLFELGWNIPQVAQVSGHKSWSSLKRYTHIRQSGDKYAGWSWRTKILDSD</sequence>
<dbReference type="PANTHER" id="PTHR30349:SF41">
    <property type="entry name" value="INTEGRASE_RECOMBINASE PROTEIN MJ0367-RELATED"/>
    <property type="match status" value="1"/>
</dbReference>
<dbReference type="EMBL" id="JAVDXV010000007">
    <property type="protein sequence ID" value="MDR7334508.1"/>
    <property type="molecule type" value="Genomic_DNA"/>
</dbReference>
<dbReference type="CDD" id="cd00796">
    <property type="entry name" value="INT_Rci_Hp1_C"/>
    <property type="match status" value="1"/>
</dbReference>
<evidence type="ECO:0000256" key="2">
    <source>
        <dbReference type="ARBA" id="ARBA00022908"/>
    </source>
</evidence>
<dbReference type="PROSITE" id="PS51898">
    <property type="entry name" value="TYR_RECOMBINASE"/>
    <property type="match status" value="1"/>
</dbReference>
<dbReference type="InterPro" id="IPR002104">
    <property type="entry name" value="Integrase_catalytic"/>
</dbReference>
<keyword evidence="3" id="KW-0238">DNA-binding</keyword>
<evidence type="ECO:0000256" key="4">
    <source>
        <dbReference type="ARBA" id="ARBA00023172"/>
    </source>
</evidence>
<organism evidence="6 7">
    <name type="scientific">Roseateles asaccharophilus</name>
    <dbReference type="NCBI Taxonomy" id="582607"/>
    <lineage>
        <taxon>Bacteria</taxon>
        <taxon>Pseudomonadati</taxon>
        <taxon>Pseudomonadota</taxon>
        <taxon>Betaproteobacteria</taxon>
        <taxon>Burkholderiales</taxon>
        <taxon>Sphaerotilaceae</taxon>
        <taxon>Roseateles</taxon>
    </lineage>
</organism>
<evidence type="ECO:0000259" key="5">
    <source>
        <dbReference type="PROSITE" id="PS51898"/>
    </source>
</evidence>
<evidence type="ECO:0000313" key="6">
    <source>
        <dbReference type="EMBL" id="MDR7334508.1"/>
    </source>
</evidence>
<protein>
    <submittedName>
        <fullName evidence="6">Integrase</fullName>
    </submittedName>
</protein>
<gene>
    <name evidence="6" type="ORF">J2X21_003664</name>
</gene>
<feature type="domain" description="Tyr recombinase" evidence="5">
    <location>
        <begin position="174"/>
        <end position="350"/>
    </location>
</feature>
<keyword evidence="7" id="KW-1185">Reference proteome</keyword>
<dbReference type="PANTHER" id="PTHR30349">
    <property type="entry name" value="PHAGE INTEGRASE-RELATED"/>
    <property type="match status" value="1"/>
</dbReference>
<evidence type="ECO:0000256" key="3">
    <source>
        <dbReference type="ARBA" id="ARBA00023125"/>
    </source>
</evidence>
<dbReference type="InterPro" id="IPR011010">
    <property type="entry name" value="DNA_brk_join_enz"/>
</dbReference>
<dbReference type="Proteomes" id="UP001180825">
    <property type="component" value="Unassembled WGS sequence"/>
</dbReference>
<evidence type="ECO:0000256" key="1">
    <source>
        <dbReference type="ARBA" id="ARBA00008857"/>
    </source>
</evidence>
<dbReference type="Gene3D" id="1.10.443.10">
    <property type="entry name" value="Intergrase catalytic core"/>
    <property type="match status" value="1"/>
</dbReference>
<keyword evidence="2" id="KW-0229">DNA integration</keyword>